<dbReference type="InterPro" id="IPR013217">
    <property type="entry name" value="Methyltransf_12"/>
</dbReference>
<sequence length="402" mass="43174">MSDPRPIIDVISSHPWVGRARYAGEEIVVQPHPDAVAVRPVLGALVREHLEHWSEVYEWIYLTSDAEQSSDLDLSGWRASDTGEPLPREHMLEWIDRTVELVREGNPRCVLELGCGTGLLLRRLCADVERYVGTDVSEAAVQRLTAAGLPGVRVVLAAAHESGSPQVVAALEDRRPDCVLINSVTQCFPGGDYLDAVVSDALALVADGGRVIIGDFRHAGLAGRYHRWLSSDDQDAARRAAADEEFVFDPKVLAEIAGRCGRPVTLSVRAKTMTADTELTRYRCDVVLHVGPPAATAGGGGTPVPNALLCDDPGGVAPHVLRERIAGTGAVVGLDLDDPTRLLVCPPTGDPVDLIPPAGPAPADPIVRFVAGRLAETVRDHLARVRPGEPQPVVRVEWEGTR</sequence>
<gene>
    <name evidence="2" type="ORF">SK571_40525</name>
</gene>
<keyword evidence="2" id="KW-0489">Methyltransferase</keyword>
<dbReference type="Pfam" id="PF08242">
    <property type="entry name" value="Methyltransf_12"/>
    <property type="match status" value="1"/>
</dbReference>
<accession>A0ABU4U536</accession>
<evidence type="ECO:0000313" key="2">
    <source>
        <dbReference type="EMBL" id="MDX8055700.1"/>
    </source>
</evidence>
<reference evidence="2 3" key="1">
    <citation type="submission" date="2023-11" db="EMBL/GenBank/DDBJ databases">
        <title>Lentzea sokolovensis, sp. nov., Lentzea kristufkii, sp. nov., and Lentzea miocenensis, sp. nov., rare actinobacteria from Sokolov Coal Basin, Miocene lacustrine sediment, Czech Republic.</title>
        <authorList>
            <person name="Lara A."/>
            <person name="Kotroba L."/>
            <person name="Nouioui I."/>
            <person name="Neumann-Schaal M."/>
            <person name="Mast Y."/>
            <person name="Chronakova A."/>
        </authorList>
    </citation>
    <scope>NUCLEOTIDE SEQUENCE [LARGE SCALE GENOMIC DNA]</scope>
    <source>
        <strain evidence="2 3">BCCO 10_0798</strain>
    </source>
</reference>
<dbReference type="CDD" id="cd02440">
    <property type="entry name" value="AdoMet_MTases"/>
    <property type="match status" value="1"/>
</dbReference>
<organism evidence="2 3">
    <name type="scientific">Lentzea kristufekii</name>
    <dbReference type="NCBI Taxonomy" id="3095430"/>
    <lineage>
        <taxon>Bacteria</taxon>
        <taxon>Bacillati</taxon>
        <taxon>Actinomycetota</taxon>
        <taxon>Actinomycetes</taxon>
        <taxon>Pseudonocardiales</taxon>
        <taxon>Pseudonocardiaceae</taxon>
        <taxon>Lentzea</taxon>
    </lineage>
</organism>
<dbReference type="Proteomes" id="UP001271792">
    <property type="component" value="Unassembled WGS sequence"/>
</dbReference>
<keyword evidence="3" id="KW-1185">Reference proteome</keyword>
<proteinExistence type="predicted"/>
<name>A0ABU4U536_9PSEU</name>
<dbReference type="EC" id="2.1.-.-" evidence="2"/>
<keyword evidence="2" id="KW-0808">Transferase</keyword>
<dbReference type="SUPFAM" id="SSF53335">
    <property type="entry name" value="S-adenosyl-L-methionine-dependent methyltransferases"/>
    <property type="match status" value="1"/>
</dbReference>
<comment type="caution">
    <text evidence="2">The sequence shown here is derived from an EMBL/GenBank/DDBJ whole genome shotgun (WGS) entry which is preliminary data.</text>
</comment>
<evidence type="ECO:0000259" key="1">
    <source>
        <dbReference type="Pfam" id="PF08242"/>
    </source>
</evidence>
<dbReference type="RefSeq" id="WP_319989424.1">
    <property type="nucleotide sequence ID" value="NZ_JAXAVV010000031.1"/>
</dbReference>
<evidence type="ECO:0000313" key="3">
    <source>
        <dbReference type="Proteomes" id="UP001271792"/>
    </source>
</evidence>
<feature type="domain" description="Methyltransferase type 12" evidence="1">
    <location>
        <begin position="111"/>
        <end position="211"/>
    </location>
</feature>
<dbReference type="EMBL" id="JAXAVV010000031">
    <property type="protein sequence ID" value="MDX8055700.1"/>
    <property type="molecule type" value="Genomic_DNA"/>
</dbReference>
<dbReference type="GO" id="GO:0008168">
    <property type="term" value="F:methyltransferase activity"/>
    <property type="evidence" value="ECO:0007669"/>
    <property type="project" value="UniProtKB-KW"/>
</dbReference>
<protein>
    <submittedName>
        <fullName evidence="2">Class I SAM-dependent methyltransferase</fullName>
        <ecNumber evidence="2">2.1.-.-</ecNumber>
    </submittedName>
</protein>
<dbReference type="Gene3D" id="3.40.50.150">
    <property type="entry name" value="Vaccinia Virus protein VP39"/>
    <property type="match status" value="1"/>
</dbReference>
<dbReference type="GO" id="GO:0032259">
    <property type="term" value="P:methylation"/>
    <property type="evidence" value="ECO:0007669"/>
    <property type="project" value="UniProtKB-KW"/>
</dbReference>
<dbReference type="InterPro" id="IPR029063">
    <property type="entry name" value="SAM-dependent_MTases_sf"/>
</dbReference>